<keyword evidence="2" id="KW-0472">Membrane</keyword>
<feature type="transmembrane region" description="Helical" evidence="2">
    <location>
        <begin position="14"/>
        <end position="32"/>
    </location>
</feature>
<evidence type="ECO:0000313" key="4">
    <source>
        <dbReference type="Proteomes" id="UP000242869"/>
    </source>
</evidence>
<dbReference type="EMBL" id="FOVE01000012">
    <property type="protein sequence ID" value="SFN57387.1"/>
    <property type="molecule type" value="Genomic_DNA"/>
</dbReference>
<keyword evidence="2" id="KW-0812">Transmembrane</keyword>
<dbReference type="Pfam" id="PF14235">
    <property type="entry name" value="DUF4337"/>
    <property type="match status" value="1"/>
</dbReference>
<protein>
    <recommendedName>
        <fullName evidence="5">DUF4337 domain-containing protein</fullName>
    </recommendedName>
</protein>
<keyword evidence="4" id="KW-1185">Reference proteome</keyword>
<feature type="transmembrane region" description="Helical" evidence="2">
    <location>
        <begin position="127"/>
        <end position="145"/>
    </location>
</feature>
<reference evidence="4" key="1">
    <citation type="submission" date="2016-10" db="EMBL/GenBank/DDBJ databases">
        <authorList>
            <person name="Varghese N."/>
            <person name="Submissions S."/>
        </authorList>
    </citation>
    <scope>NUCLEOTIDE SEQUENCE [LARGE SCALE GENOMIC DNA]</scope>
    <source>
        <strain evidence="4">DSM 6150</strain>
    </source>
</reference>
<name>A0A1I5A4P5_9NEIS</name>
<evidence type="ECO:0000256" key="2">
    <source>
        <dbReference type="SAM" id="Phobius"/>
    </source>
</evidence>
<feature type="transmembrane region" description="Helical" evidence="2">
    <location>
        <begin position="151"/>
        <end position="172"/>
    </location>
</feature>
<organism evidence="3 4">
    <name type="scientific">Formivibrio citricus</name>
    <dbReference type="NCBI Taxonomy" id="83765"/>
    <lineage>
        <taxon>Bacteria</taxon>
        <taxon>Pseudomonadati</taxon>
        <taxon>Pseudomonadota</taxon>
        <taxon>Betaproteobacteria</taxon>
        <taxon>Neisseriales</taxon>
        <taxon>Chitinibacteraceae</taxon>
        <taxon>Formivibrio</taxon>
    </lineage>
</organism>
<dbReference type="Proteomes" id="UP000242869">
    <property type="component" value="Unassembled WGS sequence"/>
</dbReference>
<dbReference type="InterPro" id="IPR025570">
    <property type="entry name" value="DUF4337"/>
</dbReference>
<dbReference type="RefSeq" id="WP_091194836.1">
    <property type="nucleotide sequence ID" value="NZ_FOVE01000012.1"/>
</dbReference>
<evidence type="ECO:0000313" key="3">
    <source>
        <dbReference type="EMBL" id="SFN57387.1"/>
    </source>
</evidence>
<feature type="coiled-coil region" evidence="1">
    <location>
        <begin position="87"/>
        <end position="121"/>
    </location>
</feature>
<dbReference type="OrthoDB" id="8907665at2"/>
<dbReference type="STRING" id="83765.SAMN05660284_01803"/>
<proteinExistence type="predicted"/>
<accession>A0A1I5A4P5</accession>
<keyword evidence="2" id="KW-1133">Transmembrane helix</keyword>
<keyword evidence="1" id="KW-0175">Coiled coil</keyword>
<gene>
    <name evidence="3" type="ORF">SAMN05660284_01803</name>
</gene>
<evidence type="ECO:0008006" key="5">
    <source>
        <dbReference type="Google" id="ProtNLM"/>
    </source>
</evidence>
<dbReference type="AlphaFoldDB" id="A0A1I5A4P5"/>
<sequence>MENTPANEQQETRLNNMVGLVVLLLSVVMAFGKIKDDNIVQSIQQSKIQAVDTWNEYQAKKLKLHLAENNILLLKSLPQTGHTRGSIATLEKEVARYTKEAAGLQEAARGHERKAEELNIRDDQLDLAEALLSIAIALAGITAITRQRWMLLTSAGTGTCGLAFTVAAFAGWDWHPEVLIRFLT</sequence>
<evidence type="ECO:0000256" key="1">
    <source>
        <dbReference type="SAM" id="Coils"/>
    </source>
</evidence>